<dbReference type="GO" id="GO:0008270">
    <property type="term" value="F:zinc ion binding"/>
    <property type="evidence" value="ECO:0007669"/>
    <property type="project" value="UniProtKB-KW"/>
</dbReference>
<dbReference type="Gene3D" id="1.25.10.10">
    <property type="entry name" value="Leucine-rich Repeat Variant"/>
    <property type="match status" value="1"/>
</dbReference>
<dbReference type="Pfam" id="PF23009">
    <property type="entry name" value="UBC_like"/>
    <property type="match status" value="1"/>
</dbReference>
<keyword evidence="1" id="KW-0479">Metal-binding</keyword>
<name>A0A8R1HQV6_CAEJA</name>
<evidence type="ECO:0000259" key="2">
    <source>
        <dbReference type="Pfam" id="PF22958"/>
    </source>
</evidence>
<proteinExistence type="inferred from homology"/>
<evidence type="ECO:0000313" key="6">
    <source>
        <dbReference type="Proteomes" id="UP000005237"/>
    </source>
</evidence>
<dbReference type="Proteomes" id="UP000005237">
    <property type="component" value="Unassembled WGS sequence"/>
</dbReference>
<keyword evidence="1" id="KW-0808">Transferase</keyword>
<dbReference type="AlphaFoldDB" id="A0A8R1HQV6"/>
<dbReference type="Gene3D" id="3.30.40.10">
    <property type="entry name" value="Zinc/RING finger domain, C3HC4 (zinc finger)"/>
    <property type="match status" value="1"/>
</dbReference>
<dbReference type="InterPro" id="IPR011989">
    <property type="entry name" value="ARM-like"/>
</dbReference>
<dbReference type="GO" id="GO:0072344">
    <property type="term" value="P:rescue of stalled ribosome"/>
    <property type="evidence" value="ECO:0007669"/>
    <property type="project" value="UniProtKB-UniRule"/>
</dbReference>
<dbReference type="InterPro" id="IPR016024">
    <property type="entry name" value="ARM-type_fold"/>
</dbReference>
<feature type="domain" description="E3 ubiquitin-protein ligase listerin ubiquitin conjugating" evidence="3">
    <location>
        <begin position="983"/>
        <end position="1065"/>
    </location>
</feature>
<dbReference type="EC" id="2.3.2.27" evidence="1"/>
<feature type="domain" description="E3 ubiquitin-protein ligase listerin N-terminal" evidence="2">
    <location>
        <begin position="54"/>
        <end position="344"/>
    </location>
</feature>
<dbReference type="InterPro" id="IPR039795">
    <property type="entry name" value="LTN1/Rkr1"/>
</dbReference>
<accession>A0A8R1HQV6</accession>
<protein>
    <recommendedName>
        <fullName evidence="1">E3 ubiquitin-protein ligase listerin</fullName>
        <ecNumber evidence="1">2.3.2.27</ecNumber>
    </recommendedName>
    <alternativeName>
        <fullName evidence="1">RING-type E3 ubiquitin transferase listerin</fullName>
    </alternativeName>
</protein>
<dbReference type="Pfam" id="PF24618">
    <property type="entry name" value="LTN1_E3_ligase_5th"/>
    <property type="match status" value="1"/>
</dbReference>
<feature type="domain" description="E3 ubiquitin-protein ligase listerin HEAT-repeats region" evidence="4">
    <location>
        <begin position="597"/>
        <end position="729"/>
    </location>
</feature>
<dbReference type="GO" id="GO:0061630">
    <property type="term" value="F:ubiquitin protein ligase activity"/>
    <property type="evidence" value="ECO:0007669"/>
    <property type="project" value="UniProtKB-UniRule"/>
</dbReference>
<comment type="pathway">
    <text evidence="1">Protein modification; protein ubiquitination.</text>
</comment>
<dbReference type="InterPro" id="IPR054476">
    <property type="entry name" value="Ltn1_N"/>
</dbReference>
<keyword evidence="1" id="KW-0833">Ubl conjugation pathway</keyword>
<comment type="subunit">
    <text evidence="1">Component of the ribosome quality control complex (RQC).</text>
</comment>
<dbReference type="PANTHER" id="PTHR12389">
    <property type="entry name" value="ZINC FINGER PROTEIN 294"/>
    <property type="match status" value="1"/>
</dbReference>
<dbReference type="InterPro" id="IPR056241">
    <property type="entry name" value="LTN1_HEAT_5th"/>
</dbReference>
<evidence type="ECO:0000259" key="4">
    <source>
        <dbReference type="Pfam" id="PF24618"/>
    </source>
</evidence>
<dbReference type="InterPro" id="IPR013083">
    <property type="entry name" value="Znf_RING/FYVE/PHD"/>
</dbReference>
<comment type="catalytic activity">
    <reaction evidence="1">
        <text>S-ubiquitinyl-[E2 ubiquitin-conjugating enzyme]-L-cysteine + [acceptor protein]-L-lysine = [E2 ubiquitin-conjugating enzyme]-L-cysteine + N(6)-ubiquitinyl-[acceptor protein]-L-lysine.</text>
        <dbReference type="EC" id="2.3.2.27"/>
    </reaction>
</comment>
<comment type="similarity">
    <text evidence="1">Belongs to the LTN1 family.</text>
</comment>
<evidence type="ECO:0000259" key="3">
    <source>
        <dbReference type="Pfam" id="PF23009"/>
    </source>
</evidence>
<keyword evidence="1" id="KW-0863">Zinc-finger</keyword>
<dbReference type="GO" id="GO:1990112">
    <property type="term" value="C:RQC complex"/>
    <property type="evidence" value="ECO:0007669"/>
    <property type="project" value="UniProtKB-UniRule"/>
</dbReference>
<comment type="function">
    <text evidence="1">E3 ubiquitin-protein ligase. Component of the ribosome quality control complex (RQC), a ribosome-associated complex that mediates ubiquitination and extraction of incompletely synthesized nascent chains for proteasomal degradation.</text>
</comment>
<evidence type="ECO:0000256" key="1">
    <source>
        <dbReference type="RuleBase" id="RU367090"/>
    </source>
</evidence>
<keyword evidence="1" id="KW-0862">Zinc</keyword>
<evidence type="ECO:0000313" key="5">
    <source>
        <dbReference type="EnsemblMetazoa" id="CJA04245.1"/>
    </source>
</evidence>
<dbReference type="GO" id="GO:0043023">
    <property type="term" value="F:ribosomal large subunit binding"/>
    <property type="evidence" value="ECO:0007669"/>
    <property type="project" value="TreeGrafter"/>
</dbReference>
<dbReference type="SUPFAM" id="SSF48371">
    <property type="entry name" value="ARM repeat"/>
    <property type="match status" value="1"/>
</dbReference>
<sequence length="1134" mass="129465">MSKPQRRKGNAKNASSAAAHEYLAHGGMNFVGLTPEMNIFEVASSNQLHAVTEIDDETRIVMKKLTKKDALTREKGLKELMELINSEKTTIENAYEHFCGLVSQLATDGSPAVRMLTMKTITLFLVKLKKLASKGLKKIIPLVLFARSDATNGVAAAASAVIRDGFDAEKKPAIIQLFAPATFEMAANIAMGKHELCTLKEYDACENEEARKMRLETQSLNVFLSYFKENSEISEAWELSARKLFQAPDFIKKAFGEKQKRESLKVQLLNICYKFSDNIDVILSAPTMVSYIQNTLDVQTFSTECATAWEGLILLMKHEKFYEKVSLMKAIVPRLLNVIRKKGNHWRVLKHYLLPAVVVLLQEISKLPDGNVEKTLTSIVESFTDNLPWSADASLNAIHCWFHTFADFVRWILTNDRINEKICEVLVPLLELDVLTYSPKAHVISDDICKPIHHLAEKEATLMVKTFARKALFNLSSKFHTPIHEIFGCQLARSINALADRYCLKSLDEDLIHLKTELENRVNHESDDIRNRILENRAPNFLVDVFGLKFAQERATWKNDVENSEDLAEKIETVLFDADGLKYMEHYYRAEHSFPLFEFDRKNRYECLANLIFVKKFIQCGRQVFNMQNTEQRDNFLLGIVTILDYSADLLAENPDALSENPLLEALTANYLELFSILDKSAKSGEHSQEIADEWNEVFVSSMETYFLRMFLSIRKDQQPTPFVRSLLKVLFSLTEFPKDYPNDADEFVPELAVFNYPRFQEACIAHAFSLMTSDVEHVQLIGFAMARIMMPIMFKLENATALLPQNESEVVQNRPKLVLPVMIQKAIPPPTSSNIHPHLHAFLFDLALQPLTTVDSNFGQEHRVAYCEAIDQFVRNALNVLLIDQPFDFRRQPILCRIPKSQERSYYLESDYTASPQFFDKFASRLLFKSISLLPAAVRLYYKSMSNSFMPMFHEAVTKYASKLLIEQELSKVKQAEFPGEMKVRTVPVTGEIIADYTVDETKMKLTIALPPDYPLAVPAMSLDKAIVKSDRAKKWLLQLNAYLFHQNGAILEGVEMWKRNVDKGIEGAEDCCICMMTVHQTTHQLPKVKCQQCKNKFHSSCLVGSFFLKIRGRIHETGKRGENRFLEGGERR</sequence>
<dbReference type="EnsemblMetazoa" id="CJA04245.1">
    <property type="protein sequence ID" value="CJA04245.1"/>
    <property type="gene ID" value="WBGene00123449"/>
</dbReference>
<organism evidence="5 6">
    <name type="scientific">Caenorhabditis japonica</name>
    <dbReference type="NCBI Taxonomy" id="281687"/>
    <lineage>
        <taxon>Eukaryota</taxon>
        <taxon>Metazoa</taxon>
        <taxon>Ecdysozoa</taxon>
        <taxon>Nematoda</taxon>
        <taxon>Chromadorea</taxon>
        <taxon>Rhabditida</taxon>
        <taxon>Rhabditina</taxon>
        <taxon>Rhabditomorpha</taxon>
        <taxon>Rhabditoidea</taxon>
        <taxon>Rhabditidae</taxon>
        <taxon>Peloderinae</taxon>
        <taxon>Caenorhabditis</taxon>
    </lineage>
</organism>
<keyword evidence="6" id="KW-1185">Reference proteome</keyword>
<dbReference type="InterPro" id="IPR054478">
    <property type="entry name" value="LTN1_UBC"/>
</dbReference>
<reference evidence="6" key="1">
    <citation type="submission" date="2010-08" db="EMBL/GenBank/DDBJ databases">
        <authorList>
            <consortium name="Caenorhabditis japonica Sequencing Consortium"/>
            <person name="Wilson R.K."/>
        </authorList>
    </citation>
    <scope>NUCLEOTIDE SEQUENCE [LARGE SCALE GENOMIC DNA]</scope>
    <source>
        <strain evidence="6">DF5081</strain>
    </source>
</reference>
<reference evidence="5" key="2">
    <citation type="submission" date="2022-06" db="UniProtKB">
        <authorList>
            <consortium name="EnsemblMetazoa"/>
        </authorList>
    </citation>
    <scope>IDENTIFICATION</scope>
    <source>
        <strain evidence="5">DF5081</strain>
    </source>
</reference>
<dbReference type="PANTHER" id="PTHR12389:SF0">
    <property type="entry name" value="E3 UBIQUITIN-PROTEIN LIGASE LISTERIN"/>
    <property type="match status" value="1"/>
</dbReference>
<dbReference type="Pfam" id="PF22958">
    <property type="entry name" value="Ltn1_1st"/>
    <property type="match status" value="1"/>
</dbReference>
<dbReference type="GO" id="GO:0005829">
    <property type="term" value="C:cytosol"/>
    <property type="evidence" value="ECO:0007669"/>
    <property type="project" value="UniProtKB-UniRule"/>
</dbReference>
<dbReference type="GO" id="GO:1990116">
    <property type="term" value="P:ribosome-associated ubiquitin-dependent protein catabolic process"/>
    <property type="evidence" value="ECO:0007669"/>
    <property type="project" value="UniProtKB-UniRule"/>
</dbReference>